<feature type="signal peptide" evidence="1">
    <location>
        <begin position="1"/>
        <end position="25"/>
    </location>
</feature>
<accession>A0A2D0N0V6</accession>
<comment type="caution">
    <text evidence="2">The sequence shown here is derived from an EMBL/GenBank/DDBJ whole genome shotgun (WGS) entry which is preliminary data.</text>
</comment>
<evidence type="ECO:0000256" key="1">
    <source>
        <dbReference type="SAM" id="SignalP"/>
    </source>
</evidence>
<keyword evidence="3" id="KW-1185">Reference proteome</keyword>
<evidence type="ECO:0008006" key="4">
    <source>
        <dbReference type="Google" id="ProtNLM"/>
    </source>
</evidence>
<dbReference type="InterPro" id="IPR011050">
    <property type="entry name" value="Pectin_lyase_fold/virulence"/>
</dbReference>
<dbReference type="EMBL" id="PDUD01000049">
    <property type="protein sequence ID" value="PHN01779.1"/>
    <property type="molecule type" value="Genomic_DNA"/>
</dbReference>
<dbReference type="RefSeq" id="WP_099154826.1">
    <property type="nucleotide sequence ID" value="NZ_PDUD01000049.1"/>
</dbReference>
<evidence type="ECO:0000313" key="3">
    <source>
        <dbReference type="Proteomes" id="UP000223913"/>
    </source>
</evidence>
<evidence type="ECO:0000313" key="2">
    <source>
        <dbReference type="EMBL" id="PHN01779.1"/>
    </source>
</evidence>
<dbReference type="SUPFAM" id="SSF51126">
    <property type="entry name" value="Pectin lyase-like"/>
    <property type="match status" value="1"/>
</dbReference>
<sequence length="488" mass="54201">MHSKRKNYFLILCFLSFVPLLPAQLEDWDSDQDAMPNGYEFYRGLNVDDPRDAWQDPDEDGILNIYEYYLGTDPQDKSQPRIVHLEAGEDLNAMIRTAERGTVIRIPTGYYPLNYRHDSQAEAPRLLLQGGWNTDFTQQDHCRYPTVLSGEEQGALFDLLITNGNSTALLIDGCTLQNGSAGAIQLTAYLSKVQLLLANCRIINNSAHRASAILNFRDGENATLISDLILVNTVLAGNRGTAVRTEQHATRTNLKLLHSLVAFNEYADNDVAPYSSGHGLDVYPDSDSTFYLQIANSILWKNANTEFRIGELEEQTLEVSNTNNLLNFIEEETRQALFAHPSNRSLDPQLESDGDLFFRLAATSPAIAAGVDLGFFPASDPDIGTSPCVAPLTTVSAAPEATGPTWTLYPNPAQRNLHLSGNLAKSQTVEWYLFDRIGRKISGRNLGPLPAGAFHWTLSDNLLLESGIYLLQIKAGKHQQLKRFTIIR</sequence>
<name>A0A2D0N0V6_FLAN2</name>
<reference evidence="2 3" key="1">
    <citation type="submission" date="2017-10" db="EMBL/GenBank/DDBJ databases">
        <title>The draft genome sequence of Lewinella nigricans NBRC 102662.</title>
        <authorList>
            <person name="Wang K."/>
        </authorList>
    </citation>
    <scope>NUCLEOTIDE SEQUENCE [LARGE SCALE GENOMIC DNA]</scope>
    <source>
        <strain evidence="2 3">NBRC 102662</strain>
    </source>
</reference>
<dbReference type="Proteomes" id="UP000223913">
    <property type="component" value="Unassembled WGS sequence"/>
</dbReference>
<dbReference type="AlphaFoldDB" id="A0A2D0N0V6"/>
<protein>
    <recommendedName>
        <fullName evidence="4">Secretion system C-terminal sorting domain-containing protein</fullName>
    </recommendedName>
</protein>
<dbReference type="NCBIfam" id="TIGR04183">
    <property type="entry name" value="Por_Secre_tail"/>
    <property type="match status" value="1"/>
</dbReference>
<proteinExistence type="predicted"/>
<dbReference type="Gene3D" id="2.160.20.10">
    <property type="entry name" value="Single-stranded right-handed beta-helix, Pectin lyase-like"/>
    <property type="match status" value="1"/>
</dbReference>
<dbReference type="InterPro" id="IPR012334">
    <property type="entry name" value="Pectin_lyas_fold"/>
</dbReference>
<keyword evidence="1" id="KW-0732">Signal</keyword>
<dbReference type="InterPro" id="IPR026444">
    <property type="entry name" value="Secre_tail"/>
</dbReference>
<dbReference type="OrthoDB" id="1016457at2"/>
<feature type="chain" id="PRO_5012655027" description="Secretion system C-terminal sorting domain-containing protein" evidence="1">
    <location>
        <begin position="26"/>
        <end position="488"/>
    </location>
</feature>
<organism evidence="2 3">
    <name type="scientific">Flavilitoribacter nigricans (strain ATCC 23147 / DSM 23189 / NBRC 102662 / NCIMB 1420 / SS-2)</name>
    <name type="common">Lewinella nigricans</name>
    <dbReference type="NCBI Taxonomy" id="1122177"/>
    <lineage>
        <taxon>Bacteria</taxon>
        <taxon>Pseudomonadati</taxon>
        <taxon>Bacteroidota</taxon>
        <taxon>Saprospiria</taxon>
        <taxon>Saprospirales</taxon>
        <taxon>Lewinellaceae</taxon>
        <taxon>Flavilitoribacter</taxon>
    </lineage>
</organism>
<gene>
    <name evidence="2" type="ORF">CRP01_35425</name>
</gene>